<dbReference type="GeneID" id="92096588"/>
<evidence type="ECO:0000259" key="11">
    <source>
        <dbReference type="PROSITE" id="PS51292"/>
    </source>
</evidence>
<gene>
    <name evidence="12" type="ORF">PG994_012116</name>
</gene>
<feature type="compositionally biased region" description="Polar residues" evidence="9">
    <location>
        <begin position="51"/>
        <end position="60"/>
    </location>
</feature>
<comment type="subcellular location">
    <subcellularLocation>
        <location evidence="1">Membrane</location>
        <topology evidence="1">Multi-pass membrane protein</topology>
    </subcellularLocation>
</comment>
<evidence type="ECO:0000313" key="13">
    <source>
        <dbReference type="Proteomes" id="UP001480595"/>
    </source>
</evidence>
<sequence length="469" mass="51703">MASPPSPISHAPGDATTFDNFASTSQIQNDDIASEEAAPAPQIPDNRETSNVEPSATPSPAQGEPNDVHRCFICLDDEPPQNLPADWVTPCTCSLEGHQQCMLAWVADLEAQGKDIKCPVCQSPIQVLDQWDPAVQFSDDIMRYLSNMSPFVLLTFLGGAALLSSFHYGMHTLEIFAGPEVALRFAFRSHTKDKNWWSSAMGKVKAALPALIPQEEDATKVIKGNLNIMHCISLTMVAPALVLNRLYLGNFVTVPTSVIYAMFFVEHQSDLLLWPPGPRKVMAIFPTLKAFYLQAYWSCAKMVDRRVEAALARSRSLQGETAEQVPAPQVDNAHVAPEEEADLIDLAIGEEEEEGAGEPQNGPAQADLRANPSSSLSSVFNFFAGALLWPTVSYSVGNLLRMSLPKPWVTRPSKGPITGLLQERWGRSLVGGCLFVVLKDAFFLYTKYRRAINRPHRRIRSVARRERAD</sequence>
<evidence type="ECO:0000256" key="7">
    <source>
        <dbReference type="ARBA" id="ARBA00023136"/>
    </source>
</evidence>
<keyword evidence="7" id="KW-0472">Membrane</keyword>
<evidence type="ECO:0000256" key="3">
    <source>
        <dbReference type="ARBA" id="ARBA00022723"/>
    </source>
</evidence>
<feature type="compositionally biased region" description="Polar residues" evidence="9">
    <location>
        <begin position="17"/>
        <end position="31"/>
    </location>
</feature>
<keyword evidence="4 8" id="KW-0863">Zinc-finger</keyword>
<feature type="region of interest" description="Disordered" evidence="9">
    <location>
        <begin position="1"/>
        <end position="64"/>
    </location>
</feature>
<evidence type="ECO:0000256" key="1">
    <source>
        <dbReference type="ARBA" id="ARBA00004141"/>
    </source>
</evidence>
<evidence type="ECO:0000256" key="4">
    <source>
        <dbReference type="ARBA" id="ARBA00022771"/>
    </source>
</evidence>
<keyword evidence="6" id="KW-1133">Transmembrane helix</keyword>
<evidence type="ECO:0000256" key="5">
    <source>
        <dbReference type="ARBA" id="ARBA00022833"/>
    </source>
</evidence>
<dbReference type="PROSITE" id="PS51292">
    <property type="entry name" value="ZF_RING_CH"/>
    <property type="match status" value="1"/>
</dbReference>
<dbReference type="EMBL" id="JAQQWL010000011">
    <property type="protein sequence ID" value="KAK8050386.1"/>
    <property type="molecule type" value="Genomic_DNA"/>
</dbReference>
<evidence type="ECO:0000256" key="6">
    <source>
        <dbReference type="ARBA" id="ARBA00022989"/>
    </source>
</evidence>
<dbReference type="InterPro" id="IPR011016">
    <property type="entry name" value="Znf_RING-CH"/>
</dbReference>
<keyword evidence="3" id="KW-0479">Metal-binding</keyword>
<dbReference type="InterPro" id="IPR013083">
    <property type="entry name" value="Znf_RING/FYVE/PHD"/>
</dbReference>
<keyword evidence="13" id="KW-1185">Reference proteome</keyword>
<dbReference type="PROSITE" id="PS50089">
    <property type="entry name" value="ZF_RING_2"/>
    <property type="match status" value="1"/>
</dbReference>
<evidence type="ECO:0000259" key="10">
    <source>
        <dbReference type="PROSITE" id="PS50089"/>
    </source>
</evidence>
<comment type="caution">
    <text evidence="12">The sequence shown here is derived from an EMBL/GenBank/DDBJ whole genome shotgun (WGS) entry which is preliminary data.</text>
</comment>
<dbReference type="PANTHER" id="PTHR46283">
    <property type="entry name" value="E3 UBIQUITIN-PROTEIN LIGASE MARCH5"/>
    <property type="match status" value="1"/>
</dbReference>
<feature type="region of interest" description="Disordered" evidence="9">
    <location>
        <begin position="351"/>
        <end position="370"/>
    </location>
</feature>
<keyword evidence="5" id="KW-0862">Zinc</keyword>
<proteinExistence type="predicted"/>
<keyword evidence="2" id="KW-0812">Transmembrane</keyword>
<feature type="domain" description="RING-type" evidence="10">
    <location>
        <begin position="71"/>
        <end position="122"/>
    </location>
</feature>
<dbReference type="RefSeq" id="XP_066712635.1">
    <property type="nucleotide sequence ID" value="XM_066863525.1"/>
</dbReference>
<feature type="domain" description="RING-CH-type" evidence="11">
    <location>
        <begin position="63"/>
        <end position="128"/>
    </location>
</feature>
<dbReference type="InterPro" id="IPR001841">
    <property type="entry name" value="Znf_RING"/>
</dbReference>
<evidence type="ECO:0008006" key="14">
    <source>
        <dbReference type="Google" id="ProtNLM"/>
    </source>
</evidence>
<evidence type="ECO:0000256" key="8">
    <source>
        <dbReference type="PROSITE-ProRule" id="PRU00175"/>
    </source>
</evidence>
<dbReference type="SMART" id="SM00744">
    <property type="entry name" value="RINGv"/>
    <property type="match status" value="1"/>
</dbReference>
<evidence type="ECO:0000256" key="9">
    <source>
        <dbReference type="SAM" id="MobiDB-lite"/>
    </source>
</evidence>
<organism evidence="12 13">
    <name type="scientific">Apiospora phragmitis</name>
    <dbReference type="NCBI Taxonomy" id="2905665"/>
    <lineage>
        <taxon>Eukaryota</taxon>
        <taxon>Fungi</taxon>
        <taxon>Dikarya</taxon>
        <taxon>Ascomycota</taxon>
        <taxon>Pezizomycotina</taxon>
        <taxon>Sordariomycetes</taxon>
        <taxon>Xylariomycetidae</taxon>
        <taxon>Amphisphaeriales</taxon>
        <taxon>Apiosporaceae</taxon>
        <taxon>Apiospora</taxon>
    </lineage>
</organism>
<evidence type="ECO:0000313" key="12">
    <source>
        <dbReference type="EMBL" id="KAK8050386.1"/>
    </source>
</evidence>
<dbReference type="Proteomes" id="UP001480595">
    <property type="component" value="Unassembled WGS sequence"/>
</dbReference>
<name>A0ABR1TUQ8_9PEZI</name>
<evidence type="ECO:0000256" key="2">
    <source>
        <dbReference type="ARBA" id="ARBA00022692"/>
    </source>
</evidence>
<protein>
    <recommendedName>
        <fullName evidence="14">RING-CH-type domain-containing protein</fullName>
    </recommendedName>
</protein>
<reference evidence="12 13" key="1">
    <citation type="submission" date="2023-01" db="EMBL/GenBank/DDBJ databases">
        <title>Analysis of 21 Apiospora genomes using comparative genomics revels a genus with tremendous synthesis potential of carbohydrate active enzymes and secondary metabolites.</title>
        <authorList>
            <person name="Sorensen T."/>
        </authorList>
    </citation>
    <scope>NUCLEOTIDE SEQUENCE [LARGE SCALE GENOMIC DNA]</scope>
    <source>
        <strain evidence="12 13">CBS 135458</strain>
    </source>
</reference>
<dbReference type="Gene3D" id="3.30.40.10">
    <property type="entry name" value="Zinc/RING finger domain, C3HC4 (zinc finger)"/>
    <property type="match status" value="1"/>
</dbReference>
<accession>A0ABR1TUQ8</accession>